<protein>
    <recommendedName>
        <fullName evidence="4">Transmembrane protein</fullName>
    </recommendedName>
</protein>
<feature type="transmembrane region" description="Helical" evidence="1">
    <location>
        <begin position="61"/>
        <end position="80"/>
    </location>
</feature>
<evidence type="ECO:0000256" key="1">
    <source>
        <dbReference type="SAM" id="Phobius"/>
    </source>
</evidence>
<name>A0A437AQR2_9MICR</name>
<gene>
    <name evidence="2" type="ORF">TUBRATIS_001170</name>
</gene>
<feature type="transmembrane region" description="Helical" evidence="1">
    <location>
        <begin position="38"/>
        <end position="54"/>
    </location>
</feature>
<comment type="caution">
    <text evidence="2">The sequence shown here is derived from an EMBL/GenBank/DDBJ whole genome shotgun (WGS) entry which is preliminary data.</text>
</comment>
<feature type="transmembrane region" description="Helical" evidence="1">
    <location>
        <begin position="92"/>
        <end position="113"/>
    </location>
</feature>
<keyword evidence="1" id="KW-0812">Transmembrane</keyword>
<organism evidence="2 3">
    <name type="scientific">Tubulinosema ratisbonensis</name>
    <dbReference type="NCBI Taxonomy" id="291195"/>
    <lineage>
        <taxon>Eukaryota</taxon>
        <taxon>Fungi</taxon>
        <taxon>Fungi incertae sedis</taxon>
        <taxon>Microsporidia</taxon>
        <taxon>Tubulinosematoidea</taxon>
        <taxon>Tubulinosematidae</taxon>
        <taxon>Tubulinosema</taxon>
    </lineage>
</organism>
<dbReference type="OrthoDB" id="2191630at2759"/>
<keyword evidence="1" id="KW-1133">Transmembrane helix</keyword>
<dbReference type="AlphaFoldDB" id="A0A437AQR2"/>
<dbReference type="EMBL" id="RCSS01000037">
    <property type="protein sequence ID" value="RVD93357.1"/>
    <property type="molecule type" value="Genomic_DNA"/>
</dbReference>
<keyword evidence="3" id="KW-1185">Reference proteome</keyword>
<accession>A0A437AQR2</accession>
<reference evidence="2 3" key="1">
    <citation type="submission" date="2018-10" db="EMBL/GenBank/DDBJ databases">
        <title>Draft genome sequence of the microsporidian Tubulinosema ratisbonensis.</title>
        <authorList>
            <person name="Polonais V."/>
            <person name="Peyretaillade E."/>
            <person name="Niehus S."/>
            <person name="Wawrzyniak I."/>
            <person name="Franchet A."/>
            <person name="Gaspin C."/>
            <person name="Reichstadt M."/>
            <person name="Belser C."/>
            <person name="Labadie K."/>
            <person name="Delbac F."/>
            <person name="Ferrandon D."/>
        </authorList>
    </citation>
    <scope>NUCLEOTIDE SEQUENCE [LARGE SCALE GENOMIC DNA]</scope>
    <source>
        <strain evidence="2 3">Franzen</strain>
    </source>
</reference>
<dbReference type="Proteomes" id="UP000282876">
    <property type="component" value="Unassembled WGS sequence"/>
</dbReference>
<evidence type="ECO:0000313" key="2">
    <source>
        <dbReference type="EMBL" id="RVD93357.1"/>
    </source>
</evidence>
<dbReference type="VEuPathDB" id="MicrosporidiaDB:TUBRATIS_001170"/>
<evidence type="ECO:0008006" key="4">
    <source>
        <dbReference type="Google" id="ProtNLM"/>
    </source>
</evidence>
<evidence type="ECO:0000313" key="3">
    <source>
        <dbReference type="Proteomes" id="UP000282876"/>
    </source>
</evidence>
<feature type="transmembrane region" description="Helical" evidence="1">
    <location>
        <begin position="12"/>
        <end position="32"/>
    </location>
</feature>
<proteinExistence type="predicted"/>
<sequence length="125" mass="14459">MQQNKSGLLPKWLFLSTTLHLIFIISQLYFPYVKTEPSVVICSTILCCIKLVGIKRMGSCLFYLVVAIATGIDVGFFVWFGVKKIVNMNWCLFEVILGVLTLGWMVFLYPYYLMDENINDRKKDE</sequence>
<keyword evidence="1" id="KW-0472">Membrane</keyword>